<evidence type="ECO:0000256" key="3">
    <source>
        <dbReference type="ARBA" id="ARBA00022833"/>
    </source>
</evidence>
<dbReference type="PROSITE" id="PS50103">
    <property type="entry name" value="ZF_C3H1"/>
    <property type="match status" value="1"/>
</dbReference>
<feature type="region of interest" description="Disordered" evidence="5">
    <location>
        <begin position="1"/>
        <end position="76"/>
    </location>
</feature>
<proteinExistence type="predicted"/>
<feature type="region of interest" description="Disordered" evidence="5">
    <location>
        <begin position="116"/>
        <end position="193"/>
    </location>
</feature>
<evidence type="ECO:0000256" key="5">
    <source>
        <dbReference type="SAM" id="MobiDB-lite"/>
    </source>
</evidence>
<feature type="compositionally biased region" description="Acidic residues" evidence="5">
    <location>
        <begin position="163"/>
        <end position="178"/>
    </location>
</feature>
<evidence type="ECO:0000256" key="4">
    <source>
        <dbReference type="PROSITE-ProRule" id="PRU00723"/>
    </source>
</evidence>
<protein>
    <recommendedName>
        <fullName evidence="6">C3H1-type domain-containing protein</fullName>
    </recommendedName>
</protein>
<dbReference type="Pfam" id="PF18044">
    <property type="entry name" value="zf-CCCH_4"/>
    <property type="match status" value="1"/>
</dbReference>
<feature type="compositionally biased region" description="Basic residues" evidence="5">
    <location>
        <begin position="120"/>
        <end position="133"/>
    </location>
</feature>
<feature type="domain" description="C3H1-type" evidence="6">
    <location>
        <begin position="333"/>
        <end position="360"/>
    </location>
</feature>
<dbReference type="PANTHER" id="PTHR13309:SF0">
    <property type="entry name" value="FMR1-INTERACTING PROTEIN NUFIP1"/>
    <property type="match status" value="1"/>
</dbReference>
<feature type="region of interest" description="Disordered" evidence="5">
    <location>
        <begin position="349"/>
        <end position="396"/>
    </location>
</feature>
<feature type="compositionally biased region" description="Acidic residues" evidence="5">
    <location>
        <begin position="297"/>
        <end position="314"/>
    </location>
</feature>
<dbReference type="InParanoid" id="A0A317XW98"/>
<dbReference type="AlphaFoldDB" id="A0A317XW98"/>
<dbReference type="GO" id="GO:0008270">
    <property type="term" value="F:zinc ion binding"/>
    <property type="evidence" value="ECO:0007669"/>
    <property type="project" value="UniProtKB-KW"/>
</dbReference>
<feature type="region of interest" description="Disordered" evidence="5">
    <location>
        <begin position="433"/>
        <end position="462"/>
    </location>
</feature>
<gene>
    <name evidence="7" type="ORF">BCV70DRAFT_209192</name>
</gene>
<feature type="compositionally biased region" description="Polar residues" evidence="5">
    <location>
        <begin position="318"/>
        <end position="328"/>
    </location>
</feature>
<dbReference type="InterPro" id="IPR000571">
    <property type="entry name" value="Znf_CCCH"/>
</dbReference>
<dbReference type="OrthoDB" id="18412at2759"/>
<keyword evidence="3 4" id="KW-0862">Zinc</keyword>
<feature type="compositionally biased region" description="Basic and acidic residues" evidence="5">
    <location>
        <begin position="224"/>
        <end position="236"/>
    </location>
</feature>
<feature type="region of interest" description="Disordered" evidence="5">
    <location>
        <begin position="210"/>
        <end position="337"/>
    </location>
</feature>
<accession>A0A317XW98</accession>
<name>A0A317XW98_9BASI</name>
<keyword evidence="1 4" id="KW-0479">Metal-binding</keyword>
<dbReference type="Pfam" id="PF10453">
    <property type="entry name" value="NUFIP1"/>
    <property type="match status" value="1"/>
</dbReference>
<evidence type="ECO:0000256" key="1">
    <source>
        <dbReference type="ARBA" id="ARBA00022723"/>
    </source>
</evidence>
<keyword evidence="8" id="KW-1185">Reference proteome</keyword>
<dbReference type="GO" id="GO:0000492">
    <property type="term" value="P:box C/D snoRNP assembly"/>
    <property type="evidence" value="ECO:0007669"/>
    <property type="project" value="TreeGrafter"/>
</dbReference>
<dbReference type="GO" id="GO:0003723">
    <property type="term" value="F:RNA binding"/>
    <property type="evidence" value="ECO:0007669"/>
    <property type="project" value="InterPro"/>
</dbReference>
<evidence type="ECO:0000256" key="2">
    <source>
        <dbReference type="ARBA" id="ARBA00022771"/>
    </source>
</evidence>
<dbReference type="PANTHER" id="PTHR13309">
    <property type="entry name" value="NUCLEAR FRAGILE X MENTAL RETARDATION PROTEIN INTERACTING PROTEIN 1"/>
    <property type="match status" value="1"/>
</dbReference>
<feature type="zinc finger region" description="C3H1-type" evidence="4">
    <location>
        <begin position="333"/>
        <end position="360"/>
    </location>
</feature>
<dbReference type="SMART" id="SM00356">
    <property type="entry name" value="ZnF_C3H1"/>
    <property type="match status" value="1"/>
</dbReference>
<dbReference type="InterPro" id="IPR041367">
    <property type="entry name" value="Znf-CCCH_4"/>
</dbReference>
<sequence>MSSWQAGPSRVPHDSSYSSRPNPEHRAGGSGRGGGAHRGRGGGSQGQGRGGGGGGYGRGRGRGGPHGGHQAAPQKCSFKGHSALSLLLHKADRHLIYPEGGLEELKRHDPMWVAEERERARRQRQKERSKGRVSHPLPAKPGTAASTSSPAKSGVTGYQADDNNNDDEDDDDGDDAEADDRAYDGPPDATIAGLNIQLDSPELIAEWINQRKKRWPTRQVVEQKLQEKEERQKRSELIYGPRFSGVKRPRSEQQQQQQAESRTSVVAETVEKRQKADTMASTEDSHKPDVEEHSDSDGAPEESDDDQDEDDAPEELSSKATAEPSSQAHDAEDDRRPVCRHFLQGRCNYGDRCRKRHPASAGEGSSTQQPQSQPQQPLRPRRPHPRPPPSNPFEQPDLLRQLLRNEIEKHVDAVGQAIRFVVDNDMLLHVETEEGQAEEQRRRRQLVQQPVHQSGVDGGSGMVTSSTVATLPEPAVEQPLVQGGMHVTRPTVDEETVAASSEAAEVERPKAALYRPASPDLRPLSELKYPPEPDPLIFLDPLRRDDPKPLLPTQLVRVAKDSVIRSILTPSTAIHPHGHKPRGLERAIVSLDALPTEFHRNAALEMILGVSGTGTPGNPAGLIVTSKDGRRKITESDLFRMGLRVGGDEVLAIKKLADRLTFLLDSSLQLDQVDAQDWSLLDADQREEARRAHYSKEADRLDRLRKLGIDV</sequence>
<dbReference type="Proteomes" id="UP000246740">
    <property type="component" value="Unassembled WGS sequence"/>
</dbReference>
<keyword evidence="2 4" id="KW-0863">Zinc-finger</keyword>
<dbReference type="EMBL" id="KZ819188">
    <property type="protein sequence ID" value="PWZ02587.1"/>
    <property type="molecule type" value="Genomic_DNA"/>
</dbReference>
<dbReference type="InterPro" id="IPR039136">
    <property type="entry name" value="NUFIP1-like"/>
</dbReference>
<organism evidence="7 8">
    <name type="scientific">Testicularia cyperi</name>
    <dbReference type="NCBI Taxonomy" id="1882483"/>
    <lineage>
        <taxon>Eukaryota</taxon>
        <taxon>Fungi</taxon>
        <taxon>Dikarya</taxon>
        <taxon>Basidiomycota</taxon>
        <taxon>Ustilaginomycotina</taxon>
        <taxon>Ustilaginomycetes</taxon>
        <taxon>Ustilaginales</taxon>
        <taxon>Anthracoideaceae</taxon>
        <taxon>Testicularia</taxon>
    </lineage>
</organism>
<evidence type="ECO:0000313" key="8">
    <source>
        <dbReference type="Proteomes" id="UP000246740"/>
    </source>
</evidence>
<feature type="compositionally biased region" description="Low complexity" evidence="5">
    <location>
        <begin position="365"/>
        <end position="378"/>
    </location>
</feature>
<evidence type="ECO:0000259" key="6">
    <source>
        <dbReference type="PROSITE" id="PS50103"/>
    </source>
</evidence>
<feature type="compositionally biased region" description="Gly residues" evidence="5">
    <location>
        <begin position="41"/>
        <end position="67"/>
    </location>
</feature>
<dbReference type="GO" id="GO:0005634">
    <property type="term" value="C:nucleus"/>
    <property type="evidence" value="ECO:0007669"/>
    <property type="project" value="TreeGrafter"/>
</dbReference>
<evidence type="ECO:0000313" key="7">
    <source>
        <dbReference type="EMBL" id="PWZ02587.1"/>
    </source>
</evidence>
<dbReference type="InterPro" id="IPR019496">
    <property type="entry name" value="NUFIP1_cons_dom"/>
</dbReference>
<reference evidence="7 8" key="1">
    <citation type="journal article" date="2018" name="Mol. Biol. Evol.">
        <title>Broad Genomic Sampling Reveals a Smut Pathogenic Ancestry of the Fungal Clade Ustilaginomycotina.</title>
        <authorList>
            <person name="Kijpornyongpan T."/>
            <person name="Mondo S.J."/>
            <person name="Barry K."/>
            <person name="Sandor L."/>
            <person name="Lee J."/>
            <person name="Lipzen A."/>
            <person name="Pangilinan J."/>
            <person name="LaButti K."/>
            <person name="Hainaut M."/>
            <person name="Henrissat B."/>
            <person name="Grigoriev I.V."/>
            <person name="Spatafora J.W."/>
            <person name="Aime M.C."/>
        </authorList>
    </citation>
    <scope>NUCLEOTIDE SEQUENCE [LARGE SCALE GENOMIC DNA]</scope>
    <source>
        <strain evidence="7 8">MCA 3645</strain>
    </source>
</reference>
<dbReference type="Gene3D" id="4.10.1000.10">
    <property type="entry name" value="Zinc finger, CCCH-type"/>
    <property type="match status" value="1"/>
</dbReference>
<dbReference type="STRING" id="1882483.A0A317XW98"/>
<feature type="compositionally biased region" description="Basic and acidic residues" evidence="5">
    <location>
        <begin position="283"/>
        <end position="296"/>
    </location>
</feature>